<sequence length="84" mass="9406">MGSSTVVPGIPDLEATHPWSGGPSGPPRLRDQRVLFYSRNAYCFGRRLSRRRLLNNAEQCAMFTCDQCEIVWDSFNIAVISDGN</sequence>
<evidence type="ECO:0000313" key="1">
    <source>
        <dbReference type="EMBL" id="CAD7234204.1"/>
    </source>
</evidence>
<dbReference type="EMBL" id="OB668029">
    <property type="protein sequence ID" value="CAD7234204.1"/>
    <property type="molecule type" value="Genomic_DNA"/>
</dbReference>
<protein>
    <submittedName>
        <fullName evidence="1">Uncharacterized protein</fullName>
    </submittedName>
</protein>
<reference evidence="1" key="1">
    <citation type="submission" date="2020-11" db="EMBL/GenBank/DDBJ databases">
        <authorList>
            <person name="Tran Van P."/>
        </authorList>
    </citation>
    <scope>NUCLEOTIDE SEQUENCE</scope>
</reference>
<accession>A0A7R8WLU8</accession>
<dbReference type="AlphaFoldDB" id="A0A7R8WLU8"/>
<organism evidence="1">
    <name type="scientific">Cyprideis torosa</name>
    <dbReference type="NCBI Taxonomy" id="163714"/>
    <lineage>
        <taxon>Eukaryota</taxon>
        <taxon>Metazoa</taxon>
        <taxon>Ecdysozoa</taxon>
        <taxon>Arthropoda</taxon>
        <taxon>Crustacea</taxon>
        <taxon>Oligostraca</taxon>
        <taxon>Ostracoda</taxon>
        <taxon>Podocopa</taxon>
        <taxon>Podocopida</taxon>
        <taxon>Cytherocopina</taxon>
        <taxon>Cytheroidea</taxon>
        <taxon>Cytherideidae</taxon>
        <taxon>Cyprideis</taxon>
    </lineage>
</organism>
<gene>
    <name evidence="1" type="ORF">CTOB1V02_LOCUS12021</name>
</gene>
<proteinExistence type="predicted"/>
<name>A0A7R8WLU8_9CRUS</name>